<proteinExistence type="predicted"/>
<dbReference type="AlphaFoldDB" id="A0A0R3RUT5"/>
<sequence>MSLKLRTCNTLALNVQAMQTGGAFKVETPLGIFQMLPREIFNIIYPLSNFSVKQLRCISLTSSKFNCEVQRYLLLENAHLKFLAETAACVEGDLADVDPFYLWGMLLKASTIIMNSEKRRSFFTSFFSKNEKITDWPGWGRCFMAFCEKWDFHECEKLMKVILHFTELSQVLSEILPEEVGKYPLMEMEIRQRLRGLFLTHSSTDDERDYGFWISALLRTQKTVKFQGKLFMILFGPIKITETKRAIPSAWSSYNFAALLALLPDMIHIALLKRLSEGRTNEAAYLFHAVKAVLHHWGIHVKTISNIMLKTFQALPPINRRMFFGSLLRAESYQLSGLLLDTPFNAERFHAELSSIRSTSALMTLLAKNV</sequence>
<evidence type="ECO:0000313" key="2">
    <source>
        <dbReference type="Proteomes" id="UP000050640"/>
    </source>
</evidence>
<feature type="domain" description="FBXO47 ARM repeats region" evidence="1">
    <location>
        <begin position="165"/>
        <end position="245"/>
    </location>
</feature>
<dbReference type="InterPro" id="IPR038946">
    <property type="entry name" value="FBXO47"/>
</dbReference>
<reference evidence="3" key="1">
    <citation type="submission" date="2017-02" db="UniProtKB">
        <authorList>
            <consortium name="WormBaseParasite"/>
        </authorList>
    </citation>
    <scope>IDENTIFICATION</scope>
</reference>
<dbReference type="Proteomes" id="UP000050640">
    <property type="component" value="Unplaced"/>
</dbReference>
<dbReference type="STRING" id="1147741.A0A0R3RUT5"/>
<organism evidence="2 3">
    <name type="scientific">Elaeophora elaphi</name>
    <dbReference type="NCBI Taxonomy" id="1147741"/>
    <lineage>
        <taxon>Eukaryota</taxon>
        <taxon>Metazoa</taxon>
        <taxon>Ecdysozoa</taxon>
        <taxon>Nematoda</taxon>
        <taxon>Chromadorea</taxon>
        <taxon>Rhabditida</taxon>
        <taxon>Spirurina</taxon>
        <taxon>Spiruromorpha</taxon>
        <taxon>Filarioidea</taxon>
        <taxon>Onchocercidae</taxon>
        <taxon>Elaeophora</taxon>
    </lineage>
</organism>
<keyword evidence="2" id="KW-1185">Reference proteome</keyword>
<evidence type="ECO:0000313" key="3">
    <source>
        <dbReference type="WBParaSite" id="EEL_0000580401-mRNA-1"/>
    </source>
</evidence>
<dbReference type="WBParaSite" id="EEL_0000580401-mRNA-1">
    <property type="protein sequence ID" value="EEL_0000580401-mRNA-1"/>
    <property type="gene ID" value="EEL_0000580401"/>
</dbReference>
<dbReference type="PANTHER" id="PTHR34098:SF1">
    <property type="entry name" value="F-BOX ONLY PROTEIN 47"/>
    <property type="match status" value="1"/>
</dbReference>
<accession>A0A0R3RUT5</accession>
<dbReference type="Pfam" id="PF24467">
    <property type="entry name" value="ARM_FBXO47"/>
    <property type="match status" value="2"/>
</dbReference>
<evidence type="ECO:0000259" key="1">
    <source>
        <dbReference type="Pfam" id="PF24467"/>
    </source>
</evidence>
<feature type="domain" description="FBXO47 ARM repeats region" evidence="1">
    <location>
        <begin position="247"/>
        <end position="370"/>
    </location>
</feature>
<protein>
    <submittedName>
        <fullName evidence="3">F-box domain-containing protein</fullName>
    </submittedName>
</protein>
<dbReference type="PANTHER" id="PTHR34098">
    <property type="entry name" value="F-BOX ONLY PROTEIN 47"/>
    <property type="match status" value="1"/>
</dbReference>
<dbReference type="InterPro" id="IPR056622">
    <property type="entry name" value="ARM_FBXO47"/>
</dbReference>
<name>A0A0R3RUT5_9BILA</name>